<dbReference type="WBParaSite" id="PS1159_v2.g9298.t2">
    <property type="protein sequence ID" value="PS1159_v2.g9298.t2"/>
    <property type="gene ID" value="PS1159_v2.g9298"/>
</dbReference>
<organism evidence="1 2">
    <name type="scientific">Panagrolaimus sp. PS1159</name>
    <dbReference type="NCBI Taxonomy" id="55785"/>
    <lineage>
        <taxon>Eukaryota</taxon>
        <taxon>Metazoa</taxon>
        <taxon>Ecdysozoa</taxon>
        <taxon>Nematoda</taxon>
        <taxon>Chromadorea</taxon>
        <taxon>Rhabditida</taxon>
        <taxon>Tylenchina</taxon>
        <taxon>Panagrolaimomorpha</taxon>
        <taxon>Panagrolaimoidea</taxon>
        <taxon>Panagrolaimidae</taxon>
        <taxon>Panagrolaimus</taxon>
    </lineage>
</organism>
<proteinExistence type="predicted"/>
<protein>
    <submittedName>
        <fullName evidence="2">Uncharacterized protein</fullName>
    </submittedName>
</protein>
<name>A0AC35GW42_9BILA</name>
<reference evidence="2" key="1">
    <citation type="submission" date="2025-08" db="UniProtKB">
        <authorList>
            <consortium name="WormBaseParasite"/>
        </authorList>
    </citation>
    <scope>IDENTIFICATION</scope>
</reference>
<evidence type="ECO:0000313" key="2">
    <source>
        <dbReference type="WBParaSite" id="PS1159_v2.g9298.t2"/>
    </source>
</evidence>
<accession>A0AC35GW42</accession>
<sequence>MKSAATILCFVFAITVIPLFVYSQICCDGTYSSGPCVNDACPTSKMCQNGMCCMCRDTCYDCYLYIGYCNNTYYANCMSGCQYTCGKCHY</sequence>
<evidence type="ECO:0000313" key="1">
    <source>
        <dbReference type="Proteomes" id="UP000887580"/>
    </source>
</evidence>
<dbReference type="Proteomes" id="UP000887580">
    <property type="component" value="Unplaced"/>
</dbReference>